<comment type="function">
    <text evidence="8">Required for polyglutamylation of axonemal tubulin in sensory cilia. Plays a role in anterograde intraflagellar transport (IFT), the process by which cilia precursors are transported from the base of the cilium to the site of their incorporation at the tip.</text>
</comment>
<keyword evidence="7 9" id="KW-0966">Cell projection</keyword>
<dbReference type="GO" id="GO:0120170">
    <property type="term" value="F:intraciliary transport particle B binding"/>
    <property type="evidence" value="ECO:0007669"/>
    <property type="project" value="TreeGrafter"/>
</dbReference>
<gene>
    <name evidence="10" type="primary">CSON014239</name>
</gene>
<dbReference type="EMBL" id="UFQT01000780">
    <property type="protein sequence ID" value="SSX27173.1"/>
    <property type="molecule type" value="Genomic_DNA"/>
</dbReference>
<dbReference type="PANTHER" id="PTHR20931">
    <property type="entry name" value="TETRATRICOPEPTIDE REPEAT PROTEIN 30"/>
    <property type="match status" value="1"/>
</dbReference>
<comment type="subcellular location">
    <subcellularLocation>
        <location evidence="1 9">Cell projection</location>
        <location evidence="1 9">Cilium</location>
    </subcellularLocation>
</comment>
<dbReference type="OMA" id="CCKHELY"/>
<keyword evidence="3" id="KW-0677">Repeat</keyword>
<evidence type="ECO:0000256" key="5">
    <source>
        <dbReference type="ARBA" id="ARBA00022803"/>
    </source>
</evidence>
<dbReference type="GO" id="GO:0030992">
    <property type="term" value="C:intraciliary transport particle B"/>
    <property type="evidence" value="ECO:0007669"/>
    <property type="project" value="TreeGrafter"/>
</dbReference>
<evidence type="ECO:0000256" key="4">
    <source>
        <dbReference type="ARBA" id="ARBA00022794"/>
    </source>
</evidence>
<keyword evidence="5 9" id="KW-0802">TPR repeat</keyword>
<comment type="function">
    <text evidence="9">Required for polyglutamylation of axonemal tubulin. Plays a role in anterograde intraflagellar transport (IFT), the process by which cilia precursors are transported from the base of the cilium to the site of their incorporation at the tip.</text>
</comment>
<evidence type="ECO:0000256" key="9">
    <source>
        <dbReference type="RuleBase" id="RU367070"/>
    </source>
</evidence>
<evidence type="ECO:0000256" key="3">
    <source>
        <dbReference type="ARBA" id="ARBA00022737"/>
    </source>
</evidence>
<dbReference type="GO" id="GO:0005879">
    <property type="term" value="C:axonemal microtubule"/>
    <property type="evidence" value="ECO:0007669"/>
    <property type="project" value="UniProtKB-UniRule"/>
</dbReference>
<dbReference type="Pfam" id="PF13432">
    <property type="entry name" value="TPR_16"/>
    <property type="match status" value="1"/>
</dbReference>
<dbReference type="AlphaFoldDB" id="A0A336MEE7"/>
<evidence type="ECO:0000313" key="10">
    <source>
        <dbReference type="EMBL" id="SSX27173.1"/>
    </source>
</evidence>
<accession>A0A336MEE7</accession>
<evidence type="ECO:0000256" key="1">
    <source>
        <dbReference type="ARBA" id="ARBA00004138"/>
    </source>
</evidence>
<dbReference type="SUPFAM" id="SSF48452">
    <property type="entry name" value="TPR-like"/>
    <property type="match status" value="2"/>
</dbReference>
<keyword evidence="4 9" id="KW-0970">Cilium biogenesis/degradation</keyword>
<sequence>MIVRDGEYTKTIYTLIKEERFNDAIKILIIIPEASTNRAGLSLLGHCYYQCQDFIEAANCYESLCSLFPENQDYKLYYAQSLFQAGLFEEAYKITTQITSEELKYKILQLQSAICYGNEDYAGAQALLAQRPPSSEHTMNDEGCLLYQANMYDDSLQRFNLALQTGGFHPLIAYNAALCHFKKKENTQSLNYIAEIVERGIRNHPELGIGAQAETEGGARSVGNPPSLATSGLTQALNLKAAIEYQEENVEGAREALLDLPPRTEPELDPVTLHNMALTDQSGGGAGLRRLAFLLELGPPTCPPETFSNLLLLCCKHEMYDTAADILAEHAHMTYKYLSPYLYDLLDALITAQTSSEEAEQKLGALATSLAGRLRQMAARVQELRSNPDQNLLRAALRDYEATHDNYLPVAMARAWIYWRIDDFAGAEREFHASAEFCAETPTWRLHAAHVLFMRADKYKEAAAFYEPIVRQNYDNILSVSAAVLANLCVAYIMTSQNEEAEELMRKVERAEERKGNGSGQLLHLCIVNLVIGTLYCAKGNYEFGLSRIAHALDGGQGPRLCADTWLHVKRCVLGLLTGLAKQNIVLPSVAIQEVLSFLHTCEVYGLTSPSVLAGPLENDGNERIPTIGIEARKLRALLLRLMEYN</sequence>
<keyword evidence="6 9" id="KW-0969">Cilium</keyword>
<reference evidence="10" key="1">
    <citation type="submission" date="2018-07" db="EMBL/GenBank/DDBJ databases">
        <authorList>
            <person name="Quirk P.G."/>
            <person name="Krulwich T.A."/>
        </authorList>
    </citation>
    <scope>NUCLEOTIDE SEQUENCE</scope>
</reference>
<dbReference type="PANTHER" id="PTHR20931:SF0">
    <property type="entry name" value="TETRATRICOPEPTIDE REPEAT PROTEIN 30"/>
    <property type="match status" value="1"/>
</dbReference>
<dbReference type="Gene3D" id="1.25.40.10">
    <property type="entry name" value="Tetratricopeptide repeat domain"/>
    <property type="match status" value="3"/>
</dbReference>
<evidence type="ECO:0000256" key="8">
    <source>
        <dbReference type="ARBA" id="ARBA00059870"/>
    </source>
</evidence>
<protein>
    <recommendedName>
        <fullName evidence="9">Tetratricopeptide repeat protein 30</fullName>
    </recommendedName>
</protein>
<dbReference type="InterPro" id="IPR011990">
    <property type="entry name" value="TPR-like_helical_dom_sf"/>
</dbReference>
<comment type="similarity">
    <text evidence="2 9">Belongs to the TTC30/dfy-1/fleer family.</text>
</comment>
<organism evidence="10">
    <name type="scientific">Culicoides sonorensis</name>
    <name type="common">Biting midge</name>
    <dbReference type="NCBI Taxonomy" id="179676"/>
    <lineage>
        <taxon>Eukaryota</taxon>
        <taxon>Metazoa</taxon>
        <taxon>Ecdysozoa</taxon>
        <taxon>Arthropoda</taxon>
        <taxon>Hexapoda</taxon>
        <taxon>Insecta</taxon>
        <taxon>Pterygota</taxon>
        <taxon>Neoptera</taxon>
        <taxon>Endopterygota</taxon>
        <taxon>Diptera</taxon>
        <taxon>Nematocera</taxon>
        <taxon>Chironomoidea</taxon>
        <taxon>Ceratopogonidae</taxon>
        <taxon>Ceratopogoninae</taxon>
        <taxon>Culicoides</taxon>
        <taxon>Monoculicoides</taxon>
    </lineage>
</organism>
<dbReference type="VEuPathDB" id="VectorBase:CSON014239"/>
<dbReference type="FunFam" id="1.25.40.10:FF:000693">
    <property type="entry name" value="Tetratricopeptide repeat domain 30A"/>
    <property type="match status" value="1"/>
</dbReference>
<name>A0A336MEE7_CULSO</name>
<evidence type="ECO:0000256" key="6">
    <source>
        <dbReference type="ARBA" id="ARBA00023069"/>
    </source>
</evidence>
<dbReference type="GO" id="GO:0042073">
    <property type="term" value="P:intraciliary transport"/>
    <property type="evidence" value="ECO:0007669"/>
    <property type="project" value="UniProtKB-UniRule"/>
</dbReference>
<evidence type="ECO:0000256" key="7">
    <source>
        <dbReference type="ARBA" id="ARBA00023273"/>
    </source>
</evidence>
<proteinExistence type="inferred from homology"/>
<evidence type="ECO:0000256" key="2">
    <source>
        <dbReference type="ARBA" id="ARBA00009522"/>
    </source>
</evidence>
<dbReference type="InterPro" id="IPR039941">
    <property type="entry name" value="TT30"/>
</dbReference>